<evidence type="ECO:0000256" key="1">
    <source>
        <dbReference type="SAM" id="MobiDB-lite"/>
    </source>
</evidence>
<dbReference type="EMBL" id="ASPP01007860">
    <property type="protein sequence ID" value="ETO26451.1"/>
    <property type="molecule type" value="Genomic_DNA"/>
</dbReference>
<reference evidence="3 4" key="1">
    <citation type="journal article" date="2013" name="Curr. Biol.">
        <title>The Genome of the Foraminiferan Reticulomyxa filosa.</title>
        <authorList>
            <person name="Glockner G."/>
            <person name="Hulsmann N."/>
            <person name="Schleicher M."/>
            <person name="Noegel A.A."/>
            <person name="Eichinger L."/>
            <person name="Gallinger C."/>
            <person name="Pawlowski J."/>
            <person name="Sierra R."/>
            <person name="Euteneuer U."/>
            <person name="Pillet L."/>
            <person name="Moustafa A."/>
            <person name="Platzer M."/>
            <person name="Groth M."/>
            <person name="Szafranski K."/>
            <person name="Schliwa M."/>
        </authorList>
    </citation>
    <scope>NUCLEOTIDE SEQUENCE [LARGE SCALE GENOMIC DNA]</scope>
</reference>
<evidence type="ECO:0000313" key="4">
    <source>
        <dbReference type="Proteomes" id="UP000023152"/>
    </source>
</evidence>
<organism evidence="3 4">
    <name type="scientific">Reticulomyxa filosa</name>
    <dbReference type="NCBI Taxonomy" id="46433"/>
    <lineage>
        <taxon>Eukaryota</taxon>
        <taxon>Sar</taxon>
        <taxon>Rhizaria</taxon>
        <taxon>Retaria</taxon>
        <taxon>Foraminifera</taxon>
        <taxon>Monothalamids</taxon>
        <taxon>Reticulomyxidae</taxon>
        <taxon>Reticulomyxa</taxon>
    </lineage>
</organism>
<evidence type="ECO:0000256" key="2">
    <source>
        <dbReference type="SAM" id="SignalP"/>
    </source>
</evidence>
<feature type="region of interest" description="Disordered" evidence="1">
    <location>
        <begin position="238"/>
        <end position="257"/>
    </location>
</feature>
<evidence type="ECO:0008006" key="5">
    <source>
        <dbReference type="Google" id="ProtNLM"/>
    </source>
</evidence>
<dbReference type="OrthoDB" id="431936at2759"/>
<dbReference type="AlphaFoldDB" id="X6NKF1"/>
<feature type="chain" id="PRO_5004975969" description="Fe2OG dioxygenase domain-containing protein" evidence="2">
    <location>
        <begin position="23"/>
        <end position="532"/>
    </location>
</feature>
<gene>
    <name evidence="3" type="ORF">RFI_10685</name>
</gene>
<protein>
    <recommendedName>
        <fullName evidence="5">Fe2OG dioxygenase domain-containing protein</fullName>
    </recommendedName>
</protein>
<keyword evidence="4" id="KW-1185">Reference proteome</keyword>
<dbReference type="Proteomes" id="UP000023152">
    <property type="component" value="Unassembled WGS sequence"/>
</dbReference>
<name>X6NKF1_RETFI</name>
<evidence type="ECO:0000313" key="3">
    <source>
        <dbReference type="EMBL" id="ETO26451.1"/>
    </source>
</evidence>
<sequence length="532" mass="61157">MSFLRGWISLLFFAFAICEGKGGVLYELIYRPLFHDLIQDLPIGARFASVIALYNDTKECQQQLKALNFHNDDNDLPGLEHLMLAQYEMSALKDRIWHEVEDHMDIAATLGVRKYVESKTPDTCECPLLVFVPIDYANSLGDDYLTTPDTSTIKIWDSSSNGQFSSWKEWLWDLLKVDIKISTDKPFPLQVTVVPNPKNPLVKDGSGRNGKAYKINPSQSHTLVQAYTGDQIFVSVNPETNNQVKSKKERKQRAAKNPKYTVAPDMTKLLVTELKDGQWGFDVGPRQRLTEELVRRRHATTVMTHVRNLVFPIVLPHHDPLGFKKIKMPKGLHQRLMARTLFACTFYRDYYDTRIAESWEDEGTQLNYFDVKSHMISLDNRWEERDAIANDVVRPILADWSGGSELEFTAFYGIREYSRNALLRNHVDRTETHVYSAILQVAQTDIDSPWPLEIIGFDGKRYLINLKPGEMVLYESHALIHGRPHPFNGTLFSNAFCHFKPTAWQWTTGAVWKHNEAKNALKKLHISLNDIF</sequence>
<feature type="signal peptide" evidence="2">
    <location>
        <begin position="1"/>
        <end position="22"/>
    </location>
</feature>
<proteinExistence type="predicted"/>
<accession>X6NKF1</accession>
<feature type="compositionally biased region" description="Basic residues" evidence="1">
    <location>
        <begin position="245"/>
        <end position="256"/>
    </location>
</feature>
<keyword evidence="2" id="KW-0732">Signal</keyword>
<comment type="caution">
    <text evidence="3">The sequence shown here is derived from an EMBL/GenBank/DDBJ whole genome shotgun (WGS) entry which is preliminary data.</text>
</comment>